<organism evidence="3 4">
    <name type="scientific">Subtercola boreus</name>
    <dbReference type="NCBI Taxonomy" id="120213"/>
    <lineage>
        <taxon>Bacteria</taxon>
        <taxon>Bacillati</taxon>
        <taxon>Actinomycetota</taxon>
        <taxon>Actinomycetes</taxon>
        <taxon>Micrococcales</taxon>
        <taxon>Microbacteriaceae</taxon>
        <taxon>Subtercola</taxon>
    </lineage>
</organism>
<name>A0A3E0VVH0_9MICO</name>
<dbReference type="EMBL" id="NBXB01000040">
    <property type="protein sequence ID" value="RFA12827.1"/>
    <property type="molecule type" value="Genomic_DNA"/>
</dbReference>
<dbReference type="PANTHER" id="PTHR36435">
    <property type="entry name" value="SLR1288 PROTEIN"/>
    <property type="match status" value="1"/>
</dbReference>
<keyword evidence="1" id="KW-1133">Transmembrane helix</keyword>
<dbReference type="PANTHER" id="PTHR36435:SF1">
    <property type="entry name" value="CAAX AMINO TERMINAL PROTEASE FAMILY PROTEIN"/>
    <property type="match status" value="1"/>
</dbReference>
<dbReference type="InterPro" id="IPR003675">
    <property type="entry name" value="Rce1/LyrA-like_dom"/>
</dbReference>
<evidence type="ECO:0000313" key="3">
    <source>
        <dbReference type="EMBL" id="RFA12827.1"/>
    </source>
</evidence>
<comment type="caution">
    <text evidence="3">The sequence shown here is derived from an EMBL/GenBank/DDBJ whole genome shotgun (WGS) entry which is preliminary data.</text>
</comment>
<dbReference type="Proteomes" id="UP000256541">
    <property type="component" value="Unassembled WGS sequence"/>
</dbReference>
<feature type="domain" description="CAAX prenyl protease 2/Lysostaphin resistance protein A-like" evidence="2">
    <location>
        <begin position="160"/>
        <end position="248"/>
    </location>
</feature>
<feature type="transmembrane region" description="Helical" evidence="1">
    <location>
        <begin position="44"/>
        <end position="62"/>
    </location>
</feature>
<feature type="transmembrane region" description="Helical" evidence="1">
    <location>
        <begin position="91"/>
        <end position="112"/>
    </location>
</feature>
<dbReference type="RefSeq" id="WP_116412507.1">
    <property type="nucleotide sequence ID" value="NZ_NBXB01000040.1"/>
</dbReference>
<protein>
    <recommendedName>
        <fullName evidence="2">CAAX prenyl protease 2/Lysostaphin resistance protein A-like domain-containing protein</fullName>
    </recommendedName>
</protein>
<sequence length="277" mass="30404">MVPEFVQLTFAYLLVVIAIGPAFWARLRPGQSLAARQMTIVAEIVLRVVGFVVSYTIILPLAGDEIEPMLTQAGEAPLIAWTRHAIVEGGLPLATTSGLALGLGVLRAGWLWRRTKHRYERLGFVMWHETRSMTTPITHFHWPPESAITASQPRSVAELITRGVLGSVVVGVTEELLFRVGLPALLLRTSGNLWLSVIVSLAAFALCHAYQGWEGIADAALLGTVFMCVYLATGYIVPAIILHVLNNIYALTVLPIVGTQAARREFDERMRLAERSI</sequence>
<feature type="transmembrane region" description="Helical" evidence="1">
    <location>
        <begin position="193"/>
        <end position="213"/>
    </location>
</feature>
<dbReference type="Pfam" id="PF02517">
    <property type="entry name" value="Rce1-like"/>
    <property type="match status" value="1"/>
</dbReference>
<evidence type="ECO:0000313" key="4">
    <source>
        <dbReference type="Proteomes" id="UP000256541"/>
    </source>
</evidence>
<proteinExistence type="predicted"/>
<feature type="transmembrane region" description="Helical" evidence="1">
    <location>
        <begin position="6"/>
        <end position="24"/>
    </location>
</feature>
<dbReference type="InterPro" id="IPR052710">
    <property type="entry name" value="CAAX_protease"/>
</dbReference>
<dbReference type="GO" id="GO:0080120">
    <property type="term" value="P:CAAX-box protein maturation"/>
    <property type="evidence" value="ECO:0007669"/>
    <property type="project" value="UniProtKB-ARBA"/>
</dbReference>
<keyword evidence="1" id="KW-0472">Membrane</keyword>
<dbReference type="AlphaFoldDB" id="A0A3E0VVH0"/>
<feature type="transmembrane region" description="Helical" evidence="1">
    <location>
        <begin position="219"/>
        <end position="245"/>
    </location>
</feature>
<dbReference type="OrthoDB" id="7632478at2"/>
<evidence type="ECO:0000259" key="2">
    <source>
        <dbReference type="Pfam" id="PF02517"/>
    </source>
</evidence>
<dbReference type="GO" id="GO:0004175">
    <property type="term" value="F:endopeptidase activity"/>
    <property type="evidence" value="ECO:0007669"/>
    <property type="project" value="UniProtKB-ARBA"/>
</dbReference>
<evidence type="ECO:0000256" key="1">
    <source>
        <dbReference type="SAM" id="Phobius"/>
    </source>
</evidence>
<reference evidence="3 4" key="1">
    <citation type="submission" date="2017-04" db="EMBL/GenBank/DDBJ databases">
        <title>Comparative genome analysis of Subtercola boreus.</title>
        <authorList>
            <person name="Cho Y.-J."/>
            <person name="Cho A."/>
            <person name="Kim O.-S."/>
            <person name="Lee J.-I."/>
        </authorList>
    </citation>
    <scope>NUCLEOTIDE SEQUENCE [LARGE SCALE GENOMIC DNA]</scope>
    <source>
        <strain evidence="3 4">P27479</strain>
    </source>
</reference>
<accession>A0A3E0VVH0</accession>
<keyword evidence="1" id="KW-0812">Transmembrane</keyword>
<gene>
    <name evidence="3" type="ORF">B7R22_14860</name>
</gene>